<accession>A0A0N5BVI8</accession>
<sequence>MFILKMRQIKYFYAFFLFIFISQLCSPYKVTCVRKYFSWRCFLFISLNERVFRKKFLKFIPKAEQKIILLKAEREKFNGFNHFPGTNLYICIVKILEILCLFQTLQVTKYLLLYKSESQQYET</sequence>
<evidence type="ECO:0000313" key="1">
    <source>
        <dbReference type="Proteomes" id="UP000046392"/>
    </source>
</evidence>
<dbReference type="WBParaSite" id="SPAL_0000984500.1">
    <property type="protein sequence ID" value="SPAL_0000984500.1"/>
    <property type="gene ID" value="SPAL_0000984500"/>
</dbReference>
<proteinExistence type="predicted"/>
<keyword evidence="1" id="KW-1185">Reference proteome</keyword>
<organism evidence="1 2">
    <name type="scientific">Strongyloides papillosus</name>
    <name type="common">Intestinal threadworm</name>
    <dbReference type="NCBI Taxonomy" id="174720"/>
    <lineage>
        <taxon>Eukaryota</taxon>
        <taxon>Metazoa</taxon>
        <taxon>Ecdysozoa</taxon>
        <taxon>Nematoda</taxon>
        <taxon>Chromadorea</taxon>
        <taxon>Rhabditida</taxon>
        <taxon>Tylenchina</taxon>
        <taxon>Panagrolaimomorpha</taxon>
        <taxon>Strongyloidoidea</taxon>
        <taxon>Strongyloididae</taxon>
        <taxon>Strongyloides</taxon>
    </lineage>
</organism>
<reference evidence="2" key="1">
    <citation type="submission" date="2017-02" db="UniProtKB">
        <authorList>
            <consortium name="WormBaseParasite"/>
        </authorList>
    </citation>
    <scope>IDENTIFICATION</scope>
</reference>
<dbReference type="AlphaFoldDB" id="A0A0N5BVI8"/>
<dbReference type="Proteomes" id="UP000046392">
    <property type="component" value="Unplaced"/>
</dbReference>
<evidence type="ECO:0000313" key="2">
    <source>
        <dbReference type="WBParaSite" id="SPAL_0000984500.1"/>
    </source>
</evidence>
<protein>
    <submittedName>
        <fullName evidence="2">Uncharacterized protein</fullName>
    </submittedName>
</protein>
<name>A0A0N5BVI8_STREA</name>